<organism evidence="1 2">
    <name type="scientific">Ancylostoma ceylanicum</name>
    <dbReference type="NCBI Taxonomy" id="53326"/>
    <lineage>
        <taxon>Eukaryota</taxon>
        <taxon>Metazoa</taxon>
        <taxon>Ecdysozoa</taxon>
        <taxon>Nematoda</taxon>
        <taxon>Chromadorea</taxon>
        <taxon>Rhabditida</taxon>
        <taxon>Rhabditina</taxon>
        <taxon>Rhabditomorpha</taxon>
        <taxon>Strongyloidea</taxon>
        <taxon>Ancylostomatidae</taxon>
        <taxon>Ancylostomatinae</taxon>
        <taxon>Ancylostoma</taxon>
    </lineage>
</organism>
<name>A0A016TQQ2_9BILA</name>
<evidence type="ECO:0000313" key="1">
    <source>
        <dbReference type="EMBL" id="EYC05031.1"/>
    </source>
</evidence>
<sequence length="91" mass="9811">MTALRLSRVLAIPAEGTANLSIDNQSVDDAFSFAAAEIWLSLSVLQLEPSAGLLLGYSGRYYVAYLIFMLFTHGFLPSHEVSSIADTAKSV</sequence>
<comment type="caution">
    <text evidence="1">The sequence shown here is derived from an EMBL/GenBank/DDBJ whole genome shotgun (WGS) entry which is preliminary data.</text>
</comment>
<proteinExistence type="predicted"/>
<dbReference type="Proteomes" id="UP000024635">
    <property type="component" value="Unassembled WGS sequence"/>
</dbReference>
<protein>
    <submittedName>
        <fullName evidence="1">Uncharacterized protein</fullName>
    </submittedName>
</protein>
<gene>
    <name evidence="1" type="primary">Acey_s0084.g1743</name>
    <name evidence="1" type="ORF">Y032_0084g1743</name>
</gene>
<evidence type="ECO:0000313" key="2">
    <source>
        <dbReference type="Proteomes" id="UP000024635"/>
    </source>
</evidence>
<dbReference type="EMBL" id="JARK01001420">
    <property type="protein sequence ID" value="EYC05031.1"/>
    <property type="molecule type" value="Genomic_DNA"/>
</dbReference>
<reference evidence="2" key="1">
    <citation type="journal article" date="2015" name="Nat. Genet.">
        <title>The genome and transcriptome of the zoonotic hookworm Ancylostoma ceylanicum identify infection-specific gene families.</title>
        <authorList>
            <person name="Schwarz E.M."/>
            <person name="Hu Y."/>
            <person name="Antoshechkin I."/>
            <person name="Miller M.M."/>
            <person name="Sternberg P.W."/>
            <person name="Aroian R.V."/>
        </authorList>
    </citation>
    <scope>NUCLEOTIDE SEQUENCE</scope>
    <source>
        <strain evidence="2">HY135</strain>
    </source>
</reference>
<dbReference type="AlphaFoldDB" id="A0A016TQQ2"/>
<keyword evidence="2" id="KW-1185">Reference proteome</keyword>
<accession>A0A016TQQ2</accession>